<protein>
    <submittedName>
        <fullName evidence="3">ATP-binding protein</fullName>
    </submittedName>
</protein>
<dbReference type="Proteomes" id="UP000309215">
    <property type="component" value="Unassembled WGS sequence"/>
</dbReference>
<evidence type="ECO:0000259" key="2">
    <source>
        <dbReference type="Pfam" id="PF13335"/>
    </source>
</evidence>
<dbReference type="OrthoDB" id="9813147at2"/>
<proteinExistence type="predicted"/>
<dbReference type="InterPro" id="IPR025158">
    <property type="entry name" value="Mg_chelat-rel_C"/>
</dbReference>
<dbReference type="Gene3D" id="3.30.230.10">
    <property type="match status" value="1"/>
</dbReference>
<evidence type="ECO:0000313" key="3">
    <source>
        <dbReference type="EMBL" id="TKC93364.1"/>
    </source>
</evidence>
<dbReference type="InterPro" id="IPR000523">
    <property type="entry name" value="Mg_chelatse_chII-like_cat_dom"/>
</dbReference>
<dbReference type="PANTHER" id="PTHR32039">
    <property type="entry name" value="MAGNESIUM-CHELATASE SUBUNIT CHLI"/>
    <property type="match status" value="1"/>
</dbReference>
<reference evidence="3 4" key="1">
    <citation type="submission" date="2019-04" db="EMBL/GenBank/DDBJ databases">
        <authorList>
            <person name="Li Y."/>
            <person name="Wang J."/>
        </authorList>
    </citation>
    <scope>NUCLEOTIDE SEQUENCE [LARGE SCALE GENOMIC DNA]</scope>
    <source>
        <strain evidence="3 4">DSM 14668</strain>
    </source>
</reference>
<dbReference type="SUPFAM" id="SSF52540">
    <property type="entry name" value="P-loop containing nucleoside triphosphate hydrolases"/>
    <property type="match status" value="1"/>
</dbReference>
<dbReference type="InterPro" id="IPR027417">
    <property type="entry name" value="P-loop_NTPase"/>
</dbReference>
<keyword evidence="4" id="KW-1185">Reference proteome</keyword>
<gene>
    <name evidence="3" type="ORF">E8A74_49555</name>
</gene>
<keyword evidence="3" id="KW-0067">ATP-binding</keyword>
<sequence>MGKHPQSEKCLRSEVLSISLTGLVASLVSIVVTVETGTSLFQLVGLAEVSLRETRLRVLSALAQVGLHIDGYSIKVQISPAGLRNEGFFDLAIATAVILALEKKTLPGTVVLGELSLSGGVRPVRGVLPALRGAASKGIQHVIVPRANLAEAASAPDLDVRVAGNLNAVQDYLRGACEIERASVPFRPKQPGALDLSDMRGMPSTRRAIEIAAAGQHSILFIGPPGAGITMASRRIPTILPPMFVDEALEVTSIHSVAGLLNSEQGLATNRPFRAPHHSVAPAGLVGGGEPVRPGEVSLAHGGVLFLDELPEFRRSSLALLETTLAQGEAVIVRGQNRTVFPARPLLVLATHACPCGFYGDAKRRCTCSVEQIRRHRERVHGPLFERVDMQIVVPPVDVAQLGSKAKSENSETVRNRVVAARTIQHARAARQKVASSLNTALNHRDLERIAAPDAQGKRTLEQAVERLGLSATLRAKVLRVARTIADLDGSEIVRAPHVAEAVLLAPVFGRG</sequence>
<dbReference type="AlphaFoldDB" id="A0A4U1IHR1"/>
<dbReference type="GO" id="GO:0005524">
    <property type="term" value="F:ATP binding"/>
    <property type="evidence" value="ECO:0007669"/>
    <property type="project" value="UniProtKB-KW"/>
</dbReference>
<dbReference type="InterPro" id="IPR014721">
    <property type="entry name" value="Ribsml_uS5_D2-typ_fold_subgr"/>
</dbReference>
<dbReference type="InterPro" id="IPR004482">
    <property type="entry name" value="Mg_chelat-rel"/>
</dbReference>
<dbReference type="NCBIfam" id="TIGR00368">
    <property type="entry name" value="YifB family Mg chelatase-like AAA ATPase"/>
    <property type="match status" value="1"/>
</dbReference>
<organism evidence="3 4">
    <name type="scientific">Polyangium fumosum</name>
    <dbReference type="NCBI Taxonomy" id="889272"/>
    <lineage>
        <taxon>Bacteria</taxon>
        <taxon>Pseudomonadati</taxon>
        <taxon>Myxococcota</taxon>
        <taxon>Polyangia</taxon>
        <taxon>Polyangiales</taxon>
        <taxon>Polyangiaceae</taxon>
        <taxon>Polyangium</taxon>
    </lineage>
</organism>
<dbReference type="Pfam" id="PF01078">
    <property type="entry name" value="Mg_chelatase"/>
    <property type="match status" value="1"/>
</dbReference>
<dbReference type="Pfam" id="PF13335">
    <property type="entry name" value="Mg_chelatase_C"/>
    <property type="match status" value="1"/>
</dbReference>
<name>A0A4U1IHR1_9BACT</name>
<feature type="domain" description="Magnesium chelatase ChlI-like catalytic" evidence="1">
    <location>
        <begin position="195"/>
        <end position="400"/>
    </location>
</feature>
<evidence type="ECO:0000313" key="4">
    <source>
        <dbReference type="Proteomes" id="UP000309215"/>
    </source>
</evidence>
<dbReference type="InterPro" id="IPR020568">
    <property type="entry name" value="Ribosomal_Su5_D2-typ_SF"/>
</dbReference>
<accession>A0A4U1IHR1</accession>
<dbReference type="SUPFAM" id="SSF54211">
    <property type="entry name" value="Ribosomal protein S5 domain 2-like"/>
    <property type="match status" value="1"/>
</dbReference>
<comment type="caution">
    <text evidence="3">The sequence shown here is derived from an EMBL/GenBank/DDBJ whole genome shotgun (WGS) entry which is preliminary data.</text>
</comment>
<keyword evidence="3" id="KW-0547">Nucleotide-binding</keyword>
<dbReference type="Pfam" id="PF13541">
    <property type="entry name" value="ChlI"/>
    <property type="match status" value="1"/>
</dbReference>
<dbReference type="PANTHER" id="PTHR32039:SF7">
    <property type="entry name" value="COMPETENCE PROTEIN COMM"/>
    <property type="match status" value="1"/>
</dbReference>
<dbReference type="RefSeq" id="WP_136936216.1">
    <property type="nucleotide sequence ID" value="NZ_SSMQ01000122.1"/>
</dbReference>
<dbReference type="EMBL" id="SSMQ01000122">
    <property type="protein sequence ID" value="TKC93364.1"/>
    <property type="molecule type" value="Genomic_DNA"/>
</dbReference>
<dbReference type="Gene3D" id="3.40.50.300">
    <property type="entry name" value="P-loop containing nucleotide triphosphate hydrolases"/>
    <property type="match status" value="1"/>
</dbReference>
<dbReference type="InterPro" id="IPR045006">
    <property type="entry name" value="CHLI-like"/>
</dbReference>
<feature type="domain" description="Mg chelatase-related protein C-terminal" evidence="2">
    <location>
        <begin position="409"/>
        <end position="503"/>
    </location>
</feature>
<evidence type="ECO:0000259" key="1">
    <source>
        <dbReference type="Pfam" id="PF01078"/>
    </source>
</evidence>